<evidence type="ECO:0000313" key="1">
    <source>
        <dbReference type="EMBL" id="SFW28083.1"/>
    </source>
</evidence>
<dbReference type="AlphaFoldDB" id="A0A1K1MY92"/>
<gene>
    <name evidence="1" type="ORF">SAMN05660313_01038</name>
</gene>
<accession>A0A1K1MY92</accession>
<reference evidence="2" key="1">
    <citation type="submission" date="2016-11" db="EMBL/GenBank/DDBJ databases">
        <authorList>
            <person name="Varghese N."/>
            <person name="Submissions S."/>
        </authorList>
    </citation>
    <scope>NUCLEOTIDE SEQUENCE [LARGE SCALE GENOMIC DNA]</scope>
    <source>
        <strain evidence="2">DSM 24786</strain>
    </source>
</reference>
<dbReference type="OrthoDB" id="1143855at2"/>
<evidence type="ECO:0000313" key="2">
    <source>
        <dbReference type="Proteomes" id="UP000183257"/>
    </source>
</evidence>
<dbReference type="PROSITE" id="PS51257">
    <property type="entry name" value="PROKAR_LIPOPROTEIN"/>
    <property type="match status" value="1"/>
</dbReference>
<dbReference type="STRING" id="76595.SAMN05660313_01038"/>
<proteinExistence type="predicted"/>
<sequence length="138" mass="15873">MKKLALLGVILLFIGCNKTTVQKKDLQLLNGYWEINKVFFSDGSSKEYKASPMVDFFKIDSLKGFRTKVQPKIGGAFNTNKDADKVVITEKEGTFTIHYTNDLTEREEEILSLSKDSFTVKDNEQITYVYLRYQPIEL</sequence>
<dbReference type="Proteomes" id="UP000183257">
    <property type="component" value="Unassembled WGS sequence"/>
</dbReference>
<name>A0A1K1MY92_9FLAO</name>
<dbReference type="RefSeq" id="WP_072302679.1">
    <property type="nucleotide sequence ID" value="NZ_CBDUMO010000001.1"/>
</dbReference>
<dbReference type="EMBL" id="FPIY01000001">
    <property type="protein sequence ID" value="SFW28083.1"/>
    <property type="molecule type" value="Genomic_DNA"/>
</dbReference>
<organism evidence="1 2">
    <name type="scientific">Cellulophaga fucicola</name>
    <dbReference type="NCBI Taxonomy" id="76595"/>
    <lineage>
        <taxon>Bacteria</taxon>
        <taxon>Pseudomonadati</taxon>
        <taxon>Bacteroidota</taxon>
        <taxon>Flavobacteriia</taxon>
        <taxon>Flavobacteriales</taxon>
        <taxon>Flavobacteriaceae</taxon>
        <taxon>Cellulophaga</taxon>
    </lineage>
</organism>
<protein>
    <recommendedName>
        <fullName evidence="3">Lipocalin-like domain-containing protein</fullName>
    </recommendedName>
</protein>
<keyword evidence="2" id="KW-1185">Reference proteome</keyword>
<evidence type="ECO:0008006" key="3">
    <source>
        <dbReference type="Google" id="ProtNLM"/>
    </source>
</evidence>